<protein>
    <recommendedName>
        <fullName evidence="4">Secreted protein</fullName>
    </recommendedName>
</protein>
<keyword evidence="3" id="KW-1185">Reference proteome</keyword>
<evidence type="ECO:0000313" key="2">
    <source>
        <dbReference type="EMBL" id="KAK0495014.1"/>
    </source>
</evidence>
<name>A0AA39US54_9AGAR</name>
<feature type="chain" id="PRO_5041331889" description="Secreted protein" evidence="1">
    <location>
        <begin position="33"/>
        <end position="78"/>
    </location>
</feature>
<sequence length="78" mass="9152">MHFLHPTKTLLTQCTIVYLCLLLSCPSRRCSSHLRPYLLSYPKIRHLNLALSMKLRGATEVAIPDRAFNRFYFNETRI</sequence>
<organism evidence="2 3">
    <name type="scientific">Armillaria luteobubalina</name>
    <dbReference type="NCBI Taxonomy" id="153913"/>
    <lineage>
        <taxon>Eukaryota</taxon>
        <taxon>Fungi</taxon>
        <taxon>Dikarya</taxon>
        <taxon>Basidiomycota</taxon>
        <taxon>Agaricomycotina</taxon>
        <taxon>Agaricomycetes</taxon>
        <taxon>Agaricomycetidae</taxon>
        <taxon>Agaricales</taxon>
        <taxon>Marasmiineae</taxon>
        <taxon>Physalacriaceae</taxon>
        <taxon>Armillaria</taxon>
    </lineage>
</organism>
<gene>
    <name evidence="2" type="ORF">EDD18DRAFT_290766</name>
</gene>
<reference evidence="2" key="1">
    <citation type="submission" date="2023-06" db="EMBL/GenBank/DDBJ databases">
        <authorList>
            <consortium name="Lawrence Berkeley National Laboratory"/>
            <person name="Ahrendt S."/>
            <person name="Sahu N."/>
            <person name="Indic B."/>
            <person name="Wong-Bajracharya J."/>
            <person name="Merenyi Z."/>
            <person name="Ke H.-M."/>
            <person name="Monk M."/>
            <person name="Kocsube S."/>
            <person name="Drula E."/>
            <person name="Lipzen A."/>
            <person name="Balint B."/>
            <person name="Henrissat B."/>
            <person name="Andreopoulos B."/>
            <person name="Martin F.M."/>
            <person name="Harder C.B."/>
            <person name="Rigling D."/>
            <person name="Ford K.L."/>
            <person name="Foster G.D."/>
            <person name="Pangilinan J."/>
            <person name="Papanicolaou A."/>
            <person name="Barry K."/>
            <person name="LaButti K."/>
            <person name="Viragh M."/>
            <person name="Koriabine M."/>
            <person name="Yan M."/>
            <person name="Riley R."/>
            <person name="Champramary S."/>
            <person name="Plett K.L."/>
            <person name="Tsai I.J."/>
            <person name="Slot J."/>
            <person name="Sipos G."/>
            <person name="Plett J."/>
            <person name="Nagy L.G."/>
            <person name="Grigoriev I.V."/>
        </authorList>
    </citation>
    <scope>NUCLEOTIDE SEQUENCE</scope>
    <source>
        <strain evidence="2">HWK02</strain>
    </source>
</reference>
<proteinExistence type="predicted"/>
<evidence type="ECO:0000313" key="3">
    <source>
        <dbReference type="Proteomes" id="UP001175228"/>
    </source>
</evidence>
<accession>A0AA39US54</accession>
<dbReference type="Proteomes" id="UP001175228">
    <property type="component" value="Unassembled WGS sequence"/>
</dbReference>
<comment type="caution">
    <text evidence="2">The sequence shown here is derived from an EMBL/GenBank/DDBJ whole genome shotgun (WGS) entry which is preliminary data.</text>
</comment>
<evidence type="ECO:0008006" key="4">
    <source>
        <dbReference type="Google" id="ProtNLM"/>
    </source>
</evidence>
<dbReference type="EMBL" id="JAUEPU010000019">
    <property type="protein sequence ID" value="KAK0495014.1"/>
    <property type="molecule type" value="Genomic_DNA"/>
</dbReference>
<feature type="signal peptide" evidence="1">
    <location>
        <begin position="1"/>
        <end position="32"/>
    </location>
</feature>
<dbReference type="AlphaFoldDB" id="A0AA39US54"/>
<keyword evidence="1" id="KW-0732">Signal</keyword>
<evidence type="ECO:0000256" key="1">
    <source>
        <dbReference type="SAM" id="SignalP"/>
    </source>
</evidence>